<dbReference type="InterPro" id="IPR036909">
    <property type="entry name" value="Cyt_c-like_dom_sf"/>
</dbReference>
<keyword evidence="9 11" id="KW-0408">Iron</keyword>
<keyword evidence="6 13" id="KW-0732">Signal</keyword>
<keyword evidence="10 12" id="KW-0472">Membrane</keyword>
<evidence type="ECO:0000256" key="3">
    <source>
        <dbReference type="ARBA" id="ARBA00022475"/>
    </source>
</evidence>
<dbReference type="PANTHER" id="PTHR35008">
    <property type="entry name" value="BLL4482 PROTEIN-RELATED"/>
    <property type="match status" value="1"/>
</dbReference>
<dbReference type="EMBL" id="JAODYH010000007">
    <property type="protein sequence ID" value="MCT9812105.1"/>
    <property type="molecule type" value="Genomic_DNA"/>
</dbReference>
<dbReference type="Gene3D" id="1.10.760.10">
    <property type="entry name" value="Cytochrome c-like domain"/>
    <property type="match status" value="3"/>
</dbReference>
<keyword evidence="8" id="KW-0249">Electron transport</keyword>
<organism evidence="15 16">
    <name type="scientific">Acidovorax bellezanensis</name>
    <dbReference type="NCBI Taxonomy" id="2976702"/>
    <lineage>
        <taxon>Bacteria</taxon>
        <taxon>Pseudomonadati</taxon>
        <taxon>Pseudomonadota</taxon>
        <taxon>Betaproteobacteria</taxon>
        <taxon>Burkholderiales</taxon>
        <taxon>Comamonadaceae</taxon>
        <taxon>Acidovorax</taxon>
    </lineage>
</organism>
<dbReference type="InterPro" id="IPR008168">
    <property type="entry name" value="Cyt_C_IC"/>
</dbReference>
<feature type="signal peptide" evidence="13">
    <location>
        <begin position="1"/>
        <end position="28"/>
    </location>
</feature>
<evidence type="ECO:0000313" key="16">
    <source>
        <dbReference type="Proteomes" id="UP001525968"/>
    </source>
</evidence>
<feature type="domain" description="Cytochrome c" evidence="14">
    <location>
        <begin position="33"/>
        <end position="146"/>
    </location>
</feature>
<feature type="chain" id="PRO_5046231969" evidence="13">
    <location>
        <begin position="29"/>
        <end position="472"/>
    </location>
</feature>
<evidence type="ECO:0000256" key="1">
    <source>
        <dbReference type="ARBA" id="ARBA00004236"/>
    </source>
</evidence>
<evidence type="ECO:0000256" key="5">
    <source>
        <dbReference type="ARBA" id="ARBA00022723"/>
    </source>
</evidence>
<dbReference type="PROSITE" id="PS51007">
    <property type="entry name" value="CYTC"/>
    <property type="match status" value="3"/>
</dbReference>
<feature type="domain" description="Cytochrome c" evidence="14">
    <location>
        <begin position="330"/>
        <end position="416"/>
    </location>
</feature>
<proteinExistence type="predicted"/>
<gene>
    <name evidence="15" type="ORF">N0K08_15780</name>
</gene>
<dbReference type="PANTHER" id="PTHR35008:SF8">
    <property type="entry name" value="ALCOHOL DEHYDROGENASE CYTOCHROME C SUBUNIT"/>
    <property type="match status" value="1"/>
</dbReference>
<evidence type="ECO:0000256" key="12">
    <source>
        <dbReference type="SAM" id="Phobius"/>
    </source>
</evidence>
<evidence type="ECO:0000256" key="11">
    <source>
        <dbReference type="PROSITE-ProRule" id="PRU00433"/>
    </source>
</evidence>
<evidence type="ECO:0000256" key="9">
    <source>
        <dbReference type="ARBA" id="ARBA00023004"/>
    </source>
</evidence>
<dbReference type="InterPro" id="IPR051459">
    <property type="entry name" value="Cytochrome_c-type_DH"/>
</dbReference>
<feature type="transmembrane region" description="Helical" evidence="12">
    <location>
        <begin position="440"/>
        <end position="463"/>
    </location>
</feature>
<keyword evidence="2" id="KW-0813">Transport</keyword>
<evidence type="ECO:0000256" key="4">
    <source>
        <dbReference type="ARBA" id="ARBA00022617"/>
    </source>
</evidence>
<keyword evidence="16" id="KW-1185">Reference proteome</keyword>
<dbReference type="InterPro" id="IPR009056">
    <property type="entry name" value="Cyt_c-like_dom"/>
</dbReference>
<dbReference type="Proteomes" id="UP001525968">
    <property type="component" value="Unassembled WGS sequence"/>
</dbReference>
<evidence type="ECO:0000259" key="14">
    <source>
        <dbReference type="PROSITE" id="PS51007"/>
    </source>
</evidence>
<dbReference type="SUPFAM" id="SSF46626">
    <property type="entry name" value="Cytochrome c"/>
    <property type="match status" value="3"/>
</dbReference>
<dbReference type="PRINTS" id="PR00605">
    <property type="entry name" value="CYTCHROMECIC"/>
</dbReference>
<dbReference type="PIRSF" id="PIRSF000018">
    <property type="entry name" value="Mb_ADH_cyt_c"/>
    <property type="match status" value="1"/>
</dbReference>
<evidence type="ECO:0000256" key="8">
    <source>
        <dbReference type="ARBA" id="ARBA00022982"/>
    </source>
</evidence>
<keyword evidence="7" id="KW-0677">Repeat</keyword>
<evidence type="ECO:0000256" key="13">
    <source>
        <dbReference type="SAM" id="SignalP"/>
    </source>
</evidence>
<keyword evidence="3" id="KW-1003">Cell membrane</keyword>
<keyword evidence="4 11" id="KW-0349">Heme</keyword>
<feature type="domain" description="Cytochrome c" evidence="14">
    <location>
        <begin position="189"/>
        <end position="298"/>
    </location>
</feature>
<evidence type="ECO:0000256" key="7">
    <source>
        <dbReference type="ARBA" id="ARBA00022737"/>
    </source>
</evidence>
<dbReference type="InterPro" id="IPR014353">
    <property type="entry name" value="Membr-bd_ADH_cyt_c"/>
</dbReference>
<comment type="caution">
    <text evidence="15">The sequence shown here is derived from an EMBL/GenBank/DDBJ whole genome shotgun (WGS) entry which is preliminary data.</text>
</comment>
<accession>A0ABT2PP96</accession>
<dbReference type="RefSeq" id="WP_261501344.1">
    <property type="nucleotide sequence ID" value="NZ_JAODYH010000007.1"/>
</dbReference>
<reference evidence="15 16" key="1">
    <citation type="submission" date="2022-09" db="EMBL/GenBank/DDBJ databases">
        <title>Draft genome of isolate Be4.</title>
        <authorList>
            <person name="Sanchez-Castro I."/>
            <person name="Martinez-Rodriguez P."/>
            <person name="Descostes M."/>
            <person name="Merroun M."/>
        </authorList>
    </citation>
    <scope>NUCLEOTIDE SEQUENCE [LARGE SCALE GENOMIC DNA]</scope>
    <source>
        <strain evidence="15 16">Be4</strain>
    </source>
</reference>
<evidence type="ECO:0000256" key="6">
    <source>
        <dbReference type="ARBA" id="ARBA00022729"/>
    </source>
</evidence>
<sequence length="472" mass="49976">MRSIHTLTPALTLCAVALGLALPAAATAAAPAADIAAGATSSDPVARGRYLATAGDCVACHTAPGGVDMAGGLALASPLGPIYSTNITPSKTHGIGNYTLQQFSDALRHGKRADGAYLYPAMPYTAYAKTTDVDIADMYAYFMQGVRPVDRASPPTALPFPFNIRLSMGVWNAMFHDDKAYQANDQQPPEWNRGAYLVQGLAHCSTCHTPRNALMAEIGKKALSGGEVGPWYAPNITSDTKDGIGEWTPQELVDYMRNGHVVGKGSSGGPMAEAIDHSLSHLSDADLRAIAGYLHTVPAVSEGSTQPAFSWGKASDQLDSIRGVALPKDMNAMTGPQLYDGNCASCHQAQGQGSSDGKLPALFHNSTLGHKNTNNLVLAILEGVPRHGRDSIMPAFAHELSDQQIATLSNYLLQAYGRPDAKVTTDQVQRLRSGAQDNTLLTMARVAMAVGALVLLALVIWLFSRRNRPSTP</sequence>
<evidence type="ECO:0000256" key="10">
    <source>
        <dbReference type="ARBA" id="ARBA00023136"/>
    </source>
</evidence>
<name>A0ABT2PP96_9BURK</name>
<dbReference type="Pfam" id="PF00034">
    <property type="entry name" value="Cytochrom_C"/>
    <property type="match status" value="1"/>
</dbReference>
<protein>
    <submittedName>
        <fullName evidence="15">Cytochrome c</fullName>
    </submittedName>
</protein>
<keyword evidence="12" id="KW-0812">Transmembrane</keyword>
<comment type="subcellular location">
    <subcellularLocation>
        <location evidence="1">Cell membrane</location>
    </subcellularLocation>
</comment>
<evidence type="ECO:0000256" key="2">
    <source>
        <dbReference type="ARBA" id="ARBA00022448"/>
    </source>
</evidence>
<keyword evidence="12" id="KW-1133">Transmembrane helix</keyword>
<keyword evidence="5 11" id="KW-0479">Metal-binding</keyword>
<evidence type="ECO:0000313" key="15">
    <source>
        <dbReference type="EMBL" id="MCT9812105.1"/>
    </source>
</evidence>